<gene>
    <name evidence="3" type="ORF">BV494_24555</name>
</gene>
<accession>A0A2L1UYW1</accession>
<reference evidence="4" key="1">
    <citation type="submission" date="2017-01" db="EMBL/GenBank/DDBJ databases">
        <title>Genome sequence of Rouxiella sp. ERMR1:05.</title>
        <authorList>
            <person name="Kumar R."/>
            <person name="Singh D."/>
            <person name="Kumar S."/>
        </authorList>
    </citation>
    <scope>NUCLEOTIDE SEQUENCE [LARGE SCALE GENOMIC DNA]</scope>
    <source>
        <strain evidence="4">ERMR1:05</strain>
        <plasmid evidence="4">unnamed2</plasmid>
    </source>
</reference>
<dbReference type="InterPro" id="IPR016382">
    <property type="entry name" value="Pilus_assmbly_TraL"/>
</dbReference>
<comment type="subcellular location">
    <subcellularLocation>
        <location evidence="1">Cell outer membrane</location>
    </subcellularLocation>
</comment>
<proteinExistence type="predicted"/>
<dbReference type="Pfam" id="PF07178">
    <property type="entry name" value="TraL"/>
    <property type="match status" value="1"/>
</dbReference>
<keyword evidence="3" id="KW-0614">Plasmid</keyword>
<dbReference type="GO" id="GO:0009279">
    <property type="term" value="C:cell outer membrane"/>
    <property type="evidence" value="ECO:0007669"/>
    <property type="project" value="UniProtKB-SubCell"/>
</dbReference>
<keyword evidence="2" id="KW-1133">Transmembrane helix</keyword>
<geneLocation type="plasmid" evidence="3 4">
    <name>unnamed2</name>
</geneLocation>
<dbReference type="OrthoDB" id="6570048at2"/>
<dbReference type="Proteomes" id="UP000239197">
    <property type="component" value="Plasmid unnamed2"/>
</dbReference>
<organism evidence="3 4">
    <name type="scientific">Rahnella sikkimica</name>
    <dbReference type="NCBI Taxonomy" id="1805933"/>
    <lineage>
        <taxon>Bacteria</taxon>
        <taxon>Pseudomonadati</taxon>
        <taxon>Pseudomonadota</taxon>
        <taxon>Gammaproteobacteria</taxon>
        <taxon>Enterobacterales</taxon>
        <taxon>Yersiniaceae</taxon>
        <taxon>Rahnella</taxon>
    </lineage>
</organism>
<evidence type="ECO:0000256" key="1">
    <source>
        <dbReference type="PIRNR" id="PIRNR003259"/>
    </source>
</evidence>
<feature type="transmembrane region" description="Helical" evidence="2">
    <location>
        <begin position="71"/>
        <end position="89"/>
    </location>
</feature>
<evidence type="ECO:0000313" key="3">
    <source>
        <dbReference type="EMBL" id="AVF38074.1"/>
    </source>
</evidence>
<keyword evidence="1 2" id="KW-0472">Membrane</keyword>
<dbReference type="RefSeq" id="WP_104925403.1">
    <property type="nucleotide sequence ID" value="NZ_CP019064.1"/>
</dbReference>
<dbReference type="GO" id="GO:0009297">
    <property type="term" value="P:pilus assembly"/>
    <property type="evidence" value="ECO:0007669"/>
    <property type="project" value="UniProtKB-UniRule"/>
</dbReference>
<evidence type="ECO:0000256" key="2">
    <source>
        <dbReference type="SAM" id="Phobius"/>
    </source>
</evidence>
<dbReference type="NCBIfam" id="TIGR02762">
    <property type="entry name" value="TraL_TIGR"/>
    <property type="match status" value="1"/>
</dbReference>
<dbReference type="InterPro" id="IPR009838">
    <property type="entry name" value="T4SS_TraL"/>
</dbReference>
<dbReference type="EMBL" id="CP019064">
    <property type="protein sequence ID" value="AVF38074.1"/>
    <property type="molecule type" value="Genomic_DNA"/>
</dbReference>
<comment type="function">
    <text evidence="1">Membrane protein involved in F pilin formation.</text>
</comment>
<keyword evidence="2" id="KW-0812">Transmembrane</keyword>
<keyword evidence="1" id="KW-0184">Conjugation</keyword>
<dbReference type="KEGG" id="rox:BV494_24555"/>
<dbReference type="AlphaFoldDB" id="A0A2L1UYW1"/>
<evidence type="ECO:0000313" key="4">
    <source>
        <dbReference type="Proteomes" id="UP000239197"/>
    </source>
</evidence>
<dbReference type="PIRSF" id="PIRSF003259">
    <property type="entry name" value="Pilus_assembly_TraL"/>
    <property type="match status" value="1"/>
</dbReference>
<feature type="transmembrane region" description="Helical" evidence="2">
    <location>
        <begin position="36"/>
        <end position="59"/>
    </location>
</feature>
<sequence length="102" mass="11980">MSTGNNLDKYRFPKTLSEQRRFLGLPYDEAIPSIPVLIWGILTQKALFGMGLAVLIWFCIHSAKRGKGSMWLYNVLYWYFPTVLFRTVFKVIPDSSFRQWIK</sequence>
<protein>
    <recommendedName>
        <fullName evidence="1">Protein TraL</fullName>
    </recommendedName>
</protein>
<name>A0A2L1UYW1_9GAMM</name>
<keyword evidence="4" id="KW-1185">Reference proteome</keyword>
<keyword evidence="1" id="KW-0998">Cell outer membrane</keyword>